<dbReference type="GO" id="GO:0008270">
    <property type="term" value="F:zinc ion binding"/>
    <property type="evidence" value="ECO:0007669"/>
    <property type="project" value="InterPro"/>
</dbReference>
<feature type="compositionally biased region" description="Low complexity" evidence="3">
    <location>
        <begin position="189"/>
        <end position="203"/>
    </location>
</feature>
<dbReference type="PANTHER" id="PTHR46910">
    <property type="entry name" value="TRANSCRIPTION FACTOR PDR1"/>
    <property type="match status" value="1"/>
</dbReference>
<evidence type="ECO:0000256" key="1">
    <source>
        <dbReference type="ARBA" id="ARBA00022723"/>
    </source>
</evidence>
<evidence type="ECO:0000259" key="4">
    <source>
        <dbReference type="PROSITE" id="PS50048"/>
    </source>
</evidence>
<feature type="domain" description="Zn(2)-C6 fungal-type" evidence="4">
    <location>
        <begin position="37"/>
        <end position="68"/>
    </location>
</feature>
<feature type="region of interest" description="Disordered" evidence="3">
    <location>
        <begin position="166"/>
        <end position="204"/>
    </location>
</feature>
<protein>
    <recommendedName>
        <fullName evidence="4">Zn(2)-C6 fungal-type domain-containing protein</fullName>
    </recommendedName>
</protein>
<feature type="region of interest" description="Disordered" evidence="3">
    <location>
        <begin position="1"/>
        <end position="36"/>
    </location>
</feature>
<name>A0A2N5VK11_9BASI</name>
<dbReference type="SMART" id="SM00066">
    <property type="entry name" value="GAL4"/>
    <property type="match status" value="1"/>
</dbReference>
<dbReference type="Proteomes" id="UP000235392">
    <property type="component" value="Unassembled WGS sequence"/>
</dbReference>
<feature type="compositionally biased region" description="Pro residues" evidence="3">
    <location>
        <begin position="176"/>
        <end position="188"/>
    </location>
</feature>
<comment type="caution">
    <text evidence="5">The sequence shown here is derived from an EMBL/GenBank/DDBJ whole genome shotgun (WGS) entry which is preliminary data.</text>
</comment>
<dbReference type="PROSITE" id="PS50048">
    <property type="entry name" value="ZN2_CY6_FUNGAL_2"/>
    <property type="match status" value="1"/>
</dbReference>
<organism evidence="5 6">
    <name type="scientific">Puccinia coronata f. sp. avenae</name>
    <dbReference type="NCBI Taxonomy" id="200324"/>
    <lineage>
        <taxon>Eukaryota</taxon>
        <taxon>Fungi</taxon>
        <taxon>Dikarya</taxon>
        <taxon>Basidiomycota</taxon>
        <taxon>Pucciniomycotina</taxon>
        <taxon>Pucciniomycetes</taxon>
        <taxon>Pucciniales</taxon>
        <taxon>Pucciniaceae</taxon>
        <taxon>Puccinia</taxon>
    </lineage>
</organism>
<keyword evidence="1" id="KW-0479">Metal-binding</keyword>
<dbReference type="PANTHER" id="PTHR46910:SF1">
    <property type="entry name" value="MISCELLANEOUS ZN(II)2CYS6 TRANSCRIPTION FACTOR (EUROFUNG)-RELATED"/>
    <property type="match status" value="1"/>
</dbReference>
<dbReference type="InterPro" id="IPR007219">
    <property type="entry name" value="XnlR_reg_dom"/>
</dbReference>
<accession>A0A2N5VK11</accession>
<dbReference type="AlphaFoldDB" id="A0A2N5VK11"/>
<feature type="compositionally biased region" description="Polar residues" evidence="3">
    <location>
        <begin position="135"/>
        <end position="147"/>
    </location>
</feature>
<feature type="compositionally biased region" description="Low complexity" evidence="3">
    <location>
        <begin position="1"/>
        <end position="16"/>
    </location>
</feature>
<dbReference type="GO" id="GO:0000981">
    <property type="term" value="F:DNA-binding transcription factor activity, RNA polymerase II-specific"/>
    <property type="evidence" value="ECO:0007669"/>
    <property type="project" value="InterPro"/>
</dbReference>
<evidence type="ECO:0000256" key="3">
    <source>
        <dbReference type="SAM" id="MobiDB-lite"/>
    </source>
</evidence>
<dbReference type="PROSITE" id="PS00463">
    <property type="entry name" value="ZN2_CY6_FUNGAL_1"/>
    <property type="match status" value="1"/>
</dbReference>
<dbReference type="InterPro" id="IPR036864">
    <property type="entry name" value="Zn2-C6_fun-type_DNA-bd_sf"/>
</dbReference>
<feature type="region of interest" description="Disordered" evidence="3">
    <location>
        <begin position="657"/>
        <end position="742"/>
    </location>
</feature>
<dbReference type="GO" id="GO:0003677">
    <property type="term" value="F:DNA binding"/>
    <property type="evidence" value="ECO:0007669"/>
    <property type="project" value="InterPro"/>
</dbReference>
<dbReference type="GO" id="GO:0006351">
    <property type="term" value="P:DNA-templated transcription"/>
    <property type="evidence" value="ECO:0007669"/>
    <property type="project" value="InterPro"/>
</dbReference>
<dbReference type="Gene3D" id="4.10.240.10">
    <property type="entry name" value="Zn(2)-C6 fungal-type DNA-binding domain"/>
    <property type="match status" value="1"/>
</dbReference>
<dbReference type="Pfam" id="PF00172">
    <property type="entry name" value="Zn_clus"/>
    <property type="match status" value="1"/>
</dbReference>
<dbReference type="InterPro" id="IPR001138">
    <property type="entry name" value="Zn2Cys6_DnaBD"/>
</dbReference>
<dbReference type="SUPFAM" id="SSF57701">
    <property type="entry name" value="Zn2/Cys6 DNA-binding domain"/>
    <property type="match status" value="1"/>
</dbReference>
<proteinExistence type="predicted"/>
<dbReference type="SMART" id="SM00906">
    <property type="entry name" value="Fungal_trans"/>
    <property type="match status" value="1"/>
</dbReference>
<dbReference type="CDD" id="cd12148">
    <property type="entry name" value="fungal_TF_MHR"/>
    <property type="match status" value="1"/>
</dbReference>
<evidence type="ECO:0000256" key="2">
    <source>
        <dbReference type="ARBA" id="ARBA00023242"/>
    </source>
</evidence>
<sequence>MSFSNSSSANTASSPSIENEHPSSTSKQPSRHRVSRACDACRKNKVKCPLNPSGSCQNCLKASRPCTFQNVGVRRERPPSKHEIQQLHARIQSLEKLLAVLAPNLDLKSLPRTPEQARGLVNQSRLQSNRNNSLHHNPQPNQLSDLSDPNDVINTIRMLNDLQISSSEHEQAPETGPSPPSHPSPSSPPQDSDQQQDQEPKPSYTRAVTQMWVEKFVPLHHLPHFQLPPRQLANTLLSLFFDKVNPFENLVHRVEFMRLYESDMINTDRSAQALCFALFAAGSTFSSDPSVMLPALDGTPNRQTAGATFLHASLSLVCPAHLPTCTLYDLQTMAVLSYLTCIICSPLTVWSWLGLHLRRLQNALAHRDSAPQWRTSLMKDQLRKRAVWYLAVQELTFSMILGRTSCIKSDTIDLELPLPLSDEALSRYCSDQQQQQQPAAATSPEAGLDIPAGDSLPMTPPMIFHRKFGVALQKLFAVRMSPNLRIGERDHGAIAALAREIDNFFTEYAVLMPWDPTMADPIGLIFIGKRTCTYNTFRILLHRLLIFEDPVELQICFQAANELVDVLDHLRTRGLLEYTAAWTPYVTVPATSLLLYVACNGCEGISAANRANAWVGVHRCISVLSTLRPISSLSGQLQKRLEQVIQACVTNELFSSCHQGSSTSAPQKREPTEELEGTSMAGARAPGATAGKRTSTQARRREPEEMGSGFPSGMPPGFFPSASSRAGAGADQQHPGLPHFHSPWAQFDNSLFHYPAAAAQAKSPASDPHLHPAAWIPPEPPFAGPPPGDFSYEYFDLSHSFIV</sequence>
<gene>
    <name evidence="5" type="ORF">PCASD_01752</name>
</gene>
<dbReference type="InterPro" id="IPR050987">
    <property type="entry name" value="AtrR-like"/>
</dbReference>
<feature type="region of interest" description="Disordered" evidence="3">
    <location>
        <begin position="129"/>
        <end position="149"/>
    </location>
</feature>
<keyword evidence="2" id="KW-0539">Nucleus</keyword>
<dbReference type="Pfam" id="PF04082">
    <property type="entry name" value="Fungal_trans"/>
    <property type="match status" value="1"/>
</dbReference>
<feature type="compositionally biased region" description="Polar residues" evidence="3">
    <location>
        <begin position="657"/>
        <end position="666"/>
    </location>
</feature>
<evidence type="ECO:0000313" key="5">
    <source>
        <dbReference type="EMBL" id="PLW50320.1"/>
    </source>
</evidence>
<reference evidence="5 6" key="1">
    <citation type="submission" date="2017-11" db="EMBL/GenBank/DDBJ databases">
        <title>De novo assembly and phasing of dikaryotic genomes from two isolates of Puccinia coronata f. sp. avenae, the causal agent of oat crown rust.</title>
        <authorList>
            <person name="Miller M.E."/>
            <person name="Zhang Y."/>
            <person name="Omidvar V."/>
            <person name="Sperschneider J."/>
            <person name="Schwessinger B."/>
            <person name="Raley C."/>
            <person name="Palmer J.M."/>
            <person name="Garnica D."/>
            <person name="Upadhyaya N."/>
            <person name="Rathjen J."/>
            <person name="Taylor J.M."/>
            <person name="Park R.F."/>
            <person name="Dodds P.N."/>
            <person name="Hirsch C.D."/>
            <person name="Kianian S.F."/>
            <person name="Figueroa M."/>
        </authorList>
    </citation>
    <scope>NUCLEOTIDE SEQUENCE [LARGE SCALE GENOMIC DNA]</scope>
    <source>
        <strain evidence="5">12SD80</strain>
    </source>
</reference>
<dbReference type="CDD" id="cd00067">
    <property type="entry name" value="GAL4"/>
    <property type="match status" value="1"/>
</dbReference>
<dbReference type="EMBL" id="PGCI01000011">
    <property type="protein sequence ID" value="PLW50320.1"/>
    <property type="molecule type" value="Genomic_DNA"/>
</dbReference>
<evidence type="ECO:0000313" key="6">
    <source>
        <dbReference type="Proteomes" id="UP000235392"/>
    </source>
</evidence>